<comment type="similarity">
    <text evidence="1">Belongs to the multicopper oxidase family.</text>
</comment>
<evidence type="ECO:0000259" key="9">
    <source>
        <dbReference type="Pfam" id="PF07732"/>
    </source>
</evidence>
<dbReference type="Pfam" id="PF07731">
    <property type="entry name" value="Cu-oxidase_2"/>
    <property type="match status" value="1"/>
</dbReference>
<dbReference type="GO" id="GO:0016491">
    <property type="term" value="F:oxidoreductase activity"/>
    <property type="evidence" value="ECO:0007669"/>
    <property type="project" value="UniProtKB-KW"/>
</dbReference>
<dbReference type="InterPro" id="IPR011707">
    <property type="entry name" value="Cu-oxidase-like_N"/>
</dbReference>
<evidence type="ECO:0000256" key="3">
    <source>
        <dbReference type="ARBA" id="ARBA00023002"/>
    </source>
</evidence>
<dbReference type="PANTHER" id="PTHR11709:SF394">
    <property type="entry name" value="FI03373P-RELATED"/>
    <property type="match status" value="1"/>
</dbReference>
<evidence type="ECO:0000256" key="2">
    <source>
        <dbReference type="ARBA" id="ARBA00022723"/>
    </source>
</evidence>
<keyword evidence="2" id="KW-0479">Metal-binding</keyword>
<proteinExistence type="inferred from homology"/>
<dbReference type="Pfam" id="PF07732">
    <property type="entry name" value="Cu-oxidase_3"/>
    <property type="match status" value="1"/>
</dbReference>
<dbReference type="GO" id="GO:0005507">
    <property type="term" value="F:copper ion binding"/>
    <property type="evidence" value="ECO:0007669"/>
    <property type="project" value="InterPro"/>
</dbReference>
<evidence type="ECO:0000259" key="7">
    <source>
        <dbReference type="Pfam" id="PF00394"/>
    </source>
</evidence>
<dbReference type="CDD" id="cd13873">
    <property type="entry name" value="CuRO_2_AAO_like_2"/>
    <property type="match status" value="1"/>
</dbReference>
<feature type="region of interest" description="Disordered" evidence="5">
    <location>
        <begin position="337"/>
        <end position="371"/>
    </location>
</feature>
<keyword evidence="6" id="KW-0732">Signal</keyword>
<dbReference type="InterPro" id="IPR002355">
    <property type="entry name" value="Cu_oxidase_Cu_BS"/>
</dbReference>
<protein>
    <recommendedName>
        <fullName evidence="12">Laccase</fullName>
    </recommendedName>
</protein>
<feature type="domain" description="Plastocyanin-like" evidence="9">
    <location>
        <begin position="42"/>
        <end position="156"/>
    </location>
</feature>
<dbReference type="InterPro" id="IPR033138">
    <property type="entry name" value="Cu_oxidase_CS"/>
</dbReference>
<evidence type="ECO:0000256" key="5">
    <source>
        <dbReference type="SAM" id="MobiDB-lite"/>
    </source>
</evidence>
<dbReference type="Gene3D" id="2.60.40.420">
    <property type="entry name" value="Cupredoxins - blue copper proteins"/>
    <property type="match status" value="3"/>
</dbReference>
<dbReference type="Proteomes" id="UP000286045">
    <property type="component" value="Unassembled WGS sequence"/>
</dbReference>
<evidence type="ECO:0000313" key="11">
    <source>
        <dbReference type="Proteomes" id="UP000286045"/>
    </source>
</evidence>
<keyword evidence="3" id="KW-0560">Oxidoreductase</keyword>
<dbReference type="PROSITE" id="PS00080">
    <property type="entry name" value="MULTICOPPER_OXIDASE2"/>
    <property type="match status" value="1"/>
</dbReference>
<dbReference type="SUPFAM" id="SSF49503">
    <property type="entry name" value="Cupredoxins"/>
    <property type="match status" value="3"/>
</dbReference>
<dbReference type="AlphaFoldDB" id="A0A439DJ60"/>
<dbReference type="InterPro" id="IPR011706">
    <property type="entry name" value="Cu-oxidase_C"/>
</dbReference>
<comment type="caution">
    <text evidence="10">The sequence shown here is derived from an EMBL/GenBank/DDBJ whole genome shotgun (WGS) entry which is preliminary data.</text>
</comment>
<dbReference type="EMBL" id="RYZI01000008">
    <property type="protein sequence ID" value="RWA14449.1"/>
    <property type="molecule type" value="Genomic_DNA"/>
</dbReference>
<evidence type="ECO:0000256" key="1">
    <source>
        <dbReference type="ARBA" id="ARBA00010609"/>
    </source>
</evidence>
<keyword evidence="11" id="KW-1185">Reference proteome</keyword>
<evidence type="ECO:0000256" key="4">
    <source>
        <dbReference type="ARBA" id="ARBA00023008"/>
    </source>
</evidence>
<feature type="chain" id="PRO_5019457288" description="Laccase" evidence="6">
    <location>
        <begin position="24"/>
        <end position="635"/>
    </location>
</feature>
<dbReference type="Pfam" id="PF00394">
    <property type="entry name" value="Cu-oxidase"/>
    <property type="match status" value="1"/>
</dbReference>
<dbReference type="PROSITE" id="PS00079">
    <property type="entry name" value="MULTICOPPER_OXIDASE1"/>
    <property type="match status" value="1"/>
</dbReference>
<evidence type="ECO:0000313" key="10">
    <source>
        <dbReference type="EMBL" id="RWA14449.1"/>
    </source>
</evidence>
<feature type="signal peptide" evidence="6">
    <location>
        <begin position="1"/>
        <end position="23"/>
    </location>
</feature>
<evidence type="ECO:0000256" key="6">
    <source>
        <dbReference type="SAM" id="SignalP"/>
    </source>
</evidence>
<dbReference type="InterPro" id="IPR008972">
    <property type="entry name" value="Cupredoxin"/>
</dbReference>
<reference evidence="10 11" key="1">
    <citation type="submission" date="2018-12" db="EMBL/GenBank/DDBJ databases">
        <title>Draft genome sequence of Xylaria grammica IHI A82.</title>
        <authorList>
            <person name="Buettner E."/>
            <person name="Kellner H."/>
        </authorList>
    </citation>
    <scope>NUCLEOTIDE SEQUENCE [LARGE SCALE GENOMIC DNA]</scope>
    <source>
        <strain evidence="10 11">IHI A82</strain>
    </source>
</reference>
<name>A0A439DJ60_9PEZI</name>
<organism evidence="10 11">
    <name type="scientific">Xylaria grammica</name>
    <dbReference type="NCBI Taxonomy" id="363999"/>
    <lineage>
        <taxon>Eukaryota</taxon>
        <taxon>Fungi</taxon>
        <taxon>Dikarya</taxon>
        <taxon>Ascomycota</taxon>
        <taxon>Pezizomycotina</taxon>
        <taxon>Sordariomycetes</taxon>
        <taxon>Xylariomycetidae</taxon>
        <taxon>Xylariales</taxon>
        <taxon>Xylariaceae</taxon>
        <taxon>Xylaria</taxon>
    </lineage>
</organism>
<evidence type="ECO:0008006" key="12">
    <source>
        <dbReference type="Google" id="ProtNLM"/>
    </source>
</evidence>
<feature type="domain" description="Plastocyanin-like" evidence="7">
    <location>
        <begin position="166"/>
        <end position="322"/>
    </location>
</feature>
<feature type="domain" description="Plastocyanin-like" evidence="8">
    <location>
        <begin position="458"/>
        <end position="592"/>
    </location>
</feature>
<dbReference type="InterPro" id="IPR001117">
    <property type="entry name" value="Cu-oxidase_2nd"/>
</dbReference>
<evidence type="ECO:0000259" key="8">
    <source>
        <dbReference type="Pfam" id="PF07731"/>
    </source>
</evidence>
<sequence>MPWPLHILLSLLFHIRLWQTCLAASVAVHDGLWQPKYAIYATEEEITVNCERRSSVIFNGTYPGPTLYLKEGQTTWVRAYNHLPDRNLTVHWHGLTMRTAPFSDGTPQVSQWPIAPGEYFDYEIHPEIGDAGTYFYHSHIGFQSMTAHGAIYVEDADPPPYQYDGDVAVVLSDFYRKSDQEIESDLLSDPFIWPGEPDSLVFNDRSGTASFNNAPDDSCKPYIVTVDPGKTYRFRFIGGATISFIQLGIEGHTNLTVISADGYYTKPAQVDHIQVGGGQRFDTLITMKSADQLSAEGRNQYWIRYETRGRSPGLQGYALLQYNFNLSSKSKRVIERAQLPERGHHSVAQQRGSGRWQPKPPGTNPINSPVHLPPDGTLTNWLEYTLEALKPQSPFPTLSEVTRTVYITVEEKVVNGTYKGGSVTGSLIWVNNDLTWTDKEAASLNYKPYLIDAYVTGKTPNYDFAVKHQGWDPAMRAWPARVGEVLDIVWLSNSGPSGLFEYHPMHAHGEHYWDLGSGNGTYDAVANEKHFTNYTPAQRDTTMLYRYAERGRDKVTAGWRAWRIRITDGNVGAWLLHCHILHHMIMGMQTAWVFGDAASILREIPEPYIAGYLDYGGSAYGNDSYDPLVLTYYNG</sequence>
<dbReference type="PANTHER" id="PTHR11709">
    <property type="entry name" value="MULTI-COPPER OXIDASE"/>
    <property type="match status" value="1"/>
</dbReference>
<keyword evidence="4" id="KW-0186">Copper</keyword>
<dbReference type="STRING" id="363999.A0A439DJ60"/>
<dbReference type="InterPro" id="IPR045087">
    <property type="entry name" value="Cu-oxidase_fam"/>
</dbReference>
<gene>
    <name evidence="10" type="ORF">EKO27_g698</name>
</gene>
<accession>A0A439DJ60</accession>